<evidence type="ECO:0000313" key="3">
    <source>
        <dbReference type="Proteomes" id="UP000326757"/>
    </source>
</evidence>
<sequence>MPPKNKKSKYPSDHEELPDTSQDDESTRPSPPPQPRQTSSPRRKLKVPKFLTDETPVELPPNPATTFKGHEQPPVNERLEQIKTFLADEDANRCLDFKTKLKEIQEYLAHVEEHNTSRNWKLFKDVKVMTETQADWHDRMDRTSFGGPLCVDSPQIQPYSTRLMSNEVTLAIRETKELNGTQTQVREDRPPFTVQRTKDHPIFLRAIKADARKTLTDLTEEEQNRNLFKIESRAYNEAKDVPALIPLWTDPIRGLPITGKSQSSADPWYGNGQLLGVTPKAQVKQEPTHNALPGIVRVYQNILRDFLSLYRENVIRFGRGDQRHVKDWRIAVLKAFLRLFPTPETKALEGNANVYSTGQREENMTDDEYRAVKDDWKKYNDLQDQLLEHLSAKTTPPVQFYFDEPDMVKTDLYDPSKINIPREYGDRLREVHAMQTEIITLLRECRDQGDPKSCDWFILGRMAEILAPVEPDMFGKVGKHWAQFKTRHIPSLWNKAFGPGDKHKWLDTRDAEEKAIVDTYITNLRELWINVYESNPDLRRDESTLEGDEPWIVLLPLQRGALRTDPIRHKMTADFIQPYIFYVPWATPKPKLSPEMEAQLKRIHKLLKEKDESGGQLPHDKMAVLRQNLAPFFYPRLRRMYDQTLSDNEKVRNPALRAFSVIFEPWLAGFEGVGIEIRNYQPEEGQALLNRTIPANLTDVPAETKAPQLRQRDPSVLYQTHRRLDPESLNALNAELNRDLPDNGDVGAPPDEGGWSEKLKKKYASIIGHPKLKGLRDEITKVEKELNDRSIDDTIVHGLNKELTILHQKFDAAGRQFMMGVRGAAKSKSKSKTITVLQSVDFVGTDVDTDNVPGVFYLATKPPSPMTIHPERVDTLSLVPDLDTGINRNREQNWQQFILGYPKQVSRYDTGTLNFQSKAERRGIQRAAIEMALNLLASNYEQRRPDDRFRRVVLPSPWQPPRPEVPISMELEPTKRPLELDTQYYIDLIYQYNRWKDEDWYDAREKIVTMFPGQVAPPANYNGPFTIPTMFEYQDVAAKYLGNLIPTWNALVHTANIYPRPFLTAVLQRIQRGINFEPGPAPQIHDSLYEEANGMELKLLPQELAVLRELTEPSWNFHWLPYPSVKNIDEDVPRQLLNEFERDIEALPEAAKPPYWSSGQPPKIPERHQYINIPESQRDLRSVSEYSPEISSVTFMSLKELLQNINSRRMDQNLPAWNLDTARDYLGRMHRYHHIHFEPAKDEDIEKDGDQEGSTDLVARVALTGHPETKYVEKRESAFLMYGIQYRNERDENVYTVEYNADRLTGPPIIQPNLYNFIEKASFRFGRAIATYTEELTLDETHYTRELSLDIVNLSYQRVLLRSEGKPIYPGEPNVPPATPNPNNITLVRIASDLQKIAPDIFEAYNLNPNTLSDPAIPLKTRTQYAALMIQSQVIEELNNNWESRFPVNEKVWGFARDRLISPVQTVVAGRTFTEYHHPRQYFSMRRWPPCEQSLASQEVIRDSGPVIKSKVIKAVVPRKAIEEKNLDSLKKPQEAQHIAGGPPNFPFGETPYQQAYLSWRMQEDLKDVPEFNPPAKPHKEISKLLPTAPRPPVDYHALPPIPPSFKPRSIPFETLRQRAITKAQAMPGLPSLTEYYREENEAKRVRDYKQWVRENEKIKAIEKLAGGKSWQKMNREEREKWADLLVFEEMEEQRNLQNAGGTITRRGGKNTGLEAGDRNVLPGAGWATRKRSRSGSVGGERRGSKSKRRGNRPAPIQIEPVMSGAL</sequence>
<comment type="caution">
    <text evidence="2">The sequence shown here is derived from an EMBL/GenBank/DDBJ whole genome shotgun (WGS) entry which is preliminary data.</text>
</comment>
<protein>
    <submittedName>
        <fullName evidence="2">Uncharacterized protein</fullName>
    </submittedName>
</protein>
<feature type="region of interest" description="Disordered" evidence="1">
    <location>
        <begin position="1"/>
        <end position="72"/>
    </location>
</feature>
<feature type="region of interest" description="Disordered" evidence="1">
    <location>
        <begin position="1695"/>
        <end position="1767"/>
    </location>
</feature>
<evidence type="ECO:0000313" key="2">
    <source>
        <dbReference type="EMBL" id="KAB8287906.1"/>
    </source>
</evidence>
<organism evidence="2 3">
    <name type="scientific">Monilinia laxa</name>
    <name type="common">Brown rot fungus</name>
    <name type="synonym">Sclerotinia laxa</name>
    <dbReference type="NCBI Taxonomy" id="61186"/>
    <lineage>
        <taxon>Eukaryota</taxon>
        <taxon>Fungi</taxon>
        <taxon>Dikarya</taxon>
        <taxon>Ascomycota</taxon>
        <taxon>Pezizomycotina</taxon>
        <taxon>Leotiomycetes</taxon>
        <taxon>Helotiales</taxon>
        <taxon>Sclerotiniaceae</taxon>
        <taxon>Monilinia</taxon>
    </lineage>
</organism>
<evidence type="ECO:0000256" key="1">
    <source>
        <dbReference type="SAM" id="MobiDB-lite"/>
    </source>
</evidence>
<gene>
    <name evidence="2" type="ORF">EYC80_010264</name>
</gene>
<accession>A0A5N6JPE2</accession>
<keyword evidence="3" id="KW-1185">Reference proteome</keyword>
<dbReference type="Proteomes" id="UP000326757">
    <property type="component" value="Unassembled WGS sequence"/>
</dbReference>
<dbReference type="OrthoDB" id="5422628at2759"/>
<proteinExistence type="predicted"/>
<reference evidence="2 3" key="1">
    <citation type="submission" date="2019-06" db="EMBL/GenBank/DDBJ databases">
        <title>Genome Sequence of the Brown Rot Fungal Pathogen Monilinia laxa.</title>
        <authorList>
            <person name="De Miccolis Angelini R.M."/>
            <person name="Landi L."/>
            <person name="Abate D."/>
            <person name="Pollastro S."/>
            <person name="Romanazzi G."/>
            <person name="Faretra F."/>
        </authorList>
    </citation>
    <scope>NUCLEOTIDE SEQUENCE [LARGE SCALE GENOMIC DNA]</scope>
    <source>
        <strain evidence="2 3">Mlax316</strain>
    </source>
</reference>
<dbReference type="EMBL" id="VIGI01000027">
    <property type="protein sequence ID" value="KAB8287906.1"/>
    <property type="molecule type" value="Genomic_DNA"/>
</dbReference>
<name>A0A5N6JPE2_MONLA</name>